<dbReference type="Pfam" id="PF13602">
    <property type="entry name" value="ADH_zinc_N_2"/>
    <property type="match status" value="1"/>
</dbReference>
<dbReference type="SMART" id="SM00829">
    <property type="entry name" value="PKS_ER"/>
    <property type="match status" value="1"/>
</dbReference>
<dbReference type="EMBL" id="SRLH01000009">
    <property type="protein sequence ID" value="TGD56640.1"/>
    <property type="molecule type" value="Genomic_DNA"/>
</dbReference>
<gene>
    <name evidence="2" type="ORF">E4635_14435</name>
</gene>
<keyword evidence="3" id="KW-1185">Reference proteome</keyword>
<dbReference type="SUPFAM" id="SSF51735">
    <property type="entry name" value="NAD(P)-binding Rossmann-fold domains"/>
    <property type="match status" value="1"/>
</dbReference>
<reference evidence="2 3" key="1">
    <citation type="submission" date="2019-04" db="EMBL/GenBank/DDBJ databases">
        <title>Flavobacterium sp. strain DS2-A Genome sequencing and assembly.</title>
        <authorList>
            <person name="Kim I."/>
        </authorList>
    </citation>
    <scope>NUCLEOTIDE SEQUENCE [LARGE SCALE GENOMIC DNA]</scope>
    <source>
        <strain evidence="2 3">DS2-A</strain>
    </source>
</reference>
<dbReference type="Pfam" id="PF08240">
    <property type="entry name" value="ADH_N"/>
    <property type="match status" value="1"/>
</dbReference>
<dbReference type="InterPro" id="IPR011032">
    <property type="entry name" value="GroES-like_sf"/>
</dbReference>
<organism evidence="2 3">
    <name type="scientific">Flavobacterium humi</name>
    <dbReference type="NCBI Taxonomy" id="2562683"/>
    <lineage>
        <taxon>Bacteria</taxon>
        <taxon>Pseudomonadati</taxon>
        <taxon>Bacteroidota</taxon>
        <taxon>Flavobacteriia</taxon>
        <taxon>Flavobacteriales</taxon>
        <taxon>Flavobacteriaceae</taxon>
        <taxon>Flavobacterium</taxon>
    </lineage>
</organism>
<dbReference type="GO" id="GO:0016491">
    <property type="term" value="F:oxidoreductase activity"/>
    <property type="evidence" value="ECO:0007669"/>
    <property type="project" value="InterPro"/>
</dbReference>
<dbReference type="InterPro" id="IPR020843">
    <property type="entry name" value="ER"/>
</dbReference>
<proteinExistence type="predicted"/>
<evidence type="ECO:0000313" key="2">
    <source>
        <dbReference type="EMBL" id="TGD56640.1"/>
    </source>
</evidence>
<dbReference type="Gene3D" id="3.90.180.10">
    <property type="entry name" value="Medium-chain alcohol dehydrogenases, catalytic domain"/>
    <property type="match status" value="1"/>
</dbReference>
<name>A0A4Z0L342_9FLAO</name>
<dbReference type="Proteomes" id="UP000297407">
    <property type="component" value="Unassembled WGS sequence"/>
</dbReference>
<dbReference type="PANTHER" id="PTHR44013:SF1">
    <property type="entry name" value="ZINC-TYPE ALCOHOL DEHYDROGENASE-LIKE PROTEIN C16A3.02C"/>
    <property type="match status" value="1"/>
</dbReference>
<evidence type="ECO:0000259" key="1">
    <source>
        <dbReference type="SMART" id="SM00829"/>
    </source>
</evidence>
<dbReference type="SUPFAM" id="SSF50129">
    <property type="entry name" value="GroES-like"/>
    <property type="match status" value="1"/>
</dbReference>
<evidence type="ECO:0000313" key="3">
    <source>
        <dbReference type="Proteomes" id="UP000297407"/>
    </source>
</evidence>
<dbReference type="PANTHER" id="PTHR44013">
    <property type="entry name" value="ZINC-TYPE ALCOHOL DEHYDROGENASE-LIKE PROTEIN C16A3.02C"/>
    <property type="match status" value="1"/>
</dbReference>
<dbReference type="InterPro" id="IPR052733">
    <property type="entry name" value="Chloroplast_QOR"/>
</dbReference>
<comment type="caution">
    <text evidence="2">The sequence shown here is derived from an EMBL/GenBank/DDBJ whole genome shotgun (WGS) entry which is preliminary data.</text>
</comment>
<dbReference type="CDD" id="cd05289">
    <property type="entry name" value="MDR_like_2"/>
    <property type="match status" value="1"/>
</dbReference>
<dbReference type="GO" id="GO:0008270">
    <property type="term" value="F:zinc ion binding"/>
    <property type="evidence" value="ECO:0007669"/>
    <property type="project" value="InterPro"/>
</dbReference>
<dbReference type="OrthoDB" id="9787435at2"/>
<sequence>MSKAFELKEAGSIDQLQLIEVAKLIPSANEVIIEVKAISINPVDVKTRLGKSFYNDFKEQYHPIILGWDVSGIVESVGENVTDFKIGDAVFGMVNFPGHGKAYAEYVAAPASHLARKPEQVSHEEAAAATLAALTAYQVLKRHVHSGDSVLIHAAAGGVGHFAVQIAKILGAHVTGTTSGKNIDFVKSLGADIVIDYTEQPFENSVKNLDFALDALSGETLERTIQTVRKGGTIITLPSAGFNEAVVEKGKENNITIAFEMVESNGDDMRQIADWLQSGKLKATVGHTFPFEKLSQAHAQVETGKTRGKVIVTVP</sequence>
<accession>A0A4Z0L342</accession>
<dbReference type="InterPro" id="IPR002364">
    <property type="entry name" value="Quin_OxRdtase/zeta-crystal_CS"/>
</dbReference>
<dbReference type="RefSeq" id="WP_135527413.1">
    <property type="nucleotide sequence ID" value="NZ_SRLH01000009.1"/>
</dbReference>
<feature type="domain" description="Enoyl reductase (ER)" evidence="1">
    <location>
        <begin position="11"/>
        <end position="312"/>
    </location>
</feature>
<protein>
    <submittedName>
        <fullName evidence="2">NADP-dependent oxidoreductase</fullName>
    </submittedName>
</protein>
<dbReference type="InterPro" id="IPR036291">
    <property type="entry name" value="NAD(P)-bd_dom_sf"/>
</dbReference>
<dbReference type="PROSITE" id="PS01162">
    <property type="entry name" value="QOR_ZETA_CRYSTAL"/>
    <property type="match status" value="1"/>
</dbReference>
<dbReference type="InterPro" id="IPR013154">
    <property type="entry name" value="ADH-like_N"/>
</dbReference>
<dbReference type="AlphaFoldDB" id="A0A4Z0L342"/>
<dbReference type="Gene3D" id="3.40.50.720">
    <property type="entry name" value="NAD(P)-binding Rossmann-like Domain"/>
    <property type="match status" value="1"/>
</dbReference>